<dbReference type="OrthoDB" id="9151591at2"/>
<reference evidence="1 2" key="1">
    <citation type="submission" date="2017-11" db="EMBL/GenBank/DDBJ databases">
        <title>Draft genome sequence of Mitsuaria sp. HWN-4.</title>
        <authorList>
            <person name="Gundlapally S.R."/>
        </authorList>
    </citation>
    <scope>NUCLEOTIDE SEQUENCE [LARGE SCALE GENOMIC DNA]</scope>
    <source>
        <strain evidence="1 2">HWN-4</strain>
    </source>
</reference>
<protein>
    <submittedName>
        <fullName evidence="1">Uncharacterized protein</fullName>
    </submittedName>
</protein>
<sequence>MDLAKLHPQLVTTASRLADRALTWEARAALNRTPDGARLLLEWSEQRRARPELPRFPFLSTEMAYAYCASIVHQRATPQASRALEQARLVVLGLRRETSTLDNKGLGVYDDYIAVLNGWNRRGSVKFFPASTEPGAQYAQRATKVGGKLLDDRYKGVQTARHVHGEDVDRDGIRDAGRLLAGTYFFKDLGREFLDAPAFQAVAPQTVERDTNGDGRFTLSDADRIDPKGVGRTMYIHRGGMNNTGSAGCQTIRKDYYPAFLSALGKDPRFFYVLVDCR</sequence>
<proteinExistence type="predicted"/>
<evidence type="ECO:0000313" key="2">
    <source>
        <dbReference type="Proteomes" id="UP000231501"/>
    </source>
</evidence>
<dbReference type="AlphaFoldDB" id="A0A2G9C5A4"/>
<keyword evidence="2" id="KW-1185">Reference proteome</keyword>
<gene>
    <name evidence="1" type="ORF">CS062_18915</name>
</gene>
<dbReference type="Proteomes" id="UP000231501">
    <property type="component" value="Unassembled WGS sequence"/>
</dbReference>
<accession>A0A2G9C5A4</accession>
<dbReference type="EMBL" id="PEOG01000058">
    <property type="protein sequence ID" value="PIM51621.1"/>
    <property type="molecule type" value="Genomic_DNA"/>
</dbReference>
<comment type="caution">
    <text evidence="1">The sequence shown here is derived from an EMBL/GenBank/DDBJ whole genome shotgun (WGS) entry which is preliminary data.</text>
</comment>
<organism evidence="1 2">
    <name type="scientific">Roseateles chitinivorans</name>
    <dbReference type="NCBI Taxonomy" id="2917965"/>
    <lineage>
        <taxon>Bacteria</taxon>
        <taxon>Pseudomonadati</taxon>
        <taxon>Pseudomonadota</taxon>
        <taxon>Betaproteobacteria</taxon>
        <taxon>Burkholderiales</taxon>
        <taxon>Sphaerotilaceae</taxon>
        <taxon>Roseateles</taxon>
    </lineage>
</organism>
<evidence type="ECO:0000313" key="1">
    <source>
        <dbReference type="EMBL" id="PIM51621.1"/>
    </source>
</evidence>
<name>A0A2G9C5A4_9BURK</name>
<dbReference type="RefSeq" id="WP_099863133.1">
    <property type="nucleotide sequence ID" value="NZ_PEOG01000058.1"/>
</dbReference>